<evidence type="ECO:0000313" key="3">
    <source>
        <dbReference type="Proteomes" id="UP000664169"/>
    </source>
</evidence>
<gene>
    <name evidence="2" type="ORF">GOMPHAMPRED_008025</name>
</gene>
<keyword evidence="3" id="KW-1185">Reference proteome</keyword>
<reference evidence="2" key="1">
    <citation type="submission" date="2021-03" db="EMBL/GenBank/DDBJ databases">
        <authorList>
            <person name="Tagirdzhanova G."/>
        </authorList>
    </citation>
    <scope>NUCLEOTIDE SEQUENCE</scope>
</reference>
<feature type="domain" description="NACHT" evidence="1">
    <location>
        <begin position="62"/>
        <end position="162"/>
    </location>
</feature>
<dbReference type="InterPro" id="IPR007111">
    <property type="entry name" value="NACHT_NTPase"/>
</dbReference>
<dbReference type="InterPro" id="IPR027417">
    <property type="entry name" value="P-loop_NTPase"/>
</dbReference>
<sequence length="467" mass="54233">MNSCYINLAIQDRSSTARAKHETTTFSLEARLRLEAGQMSGSIQLQDLFQRRQRAGKTIEPRRIFIQGRAGIGKSTLCKKITYEFLNGRICDGMFDRLLWLPLRKLQSAADESRIWQRLLDDELSHSGGDSEILLEAFVNQLDEDRTFRKRTLFLLDGLDEVALRWPEGSPMHRFLVNLLTMPSVIVTSKPQTKTLDIGNFDLELETVGFLPIQVQEYLRHCVEDRSTVVKINNFLDMRPLVQDLVCIPIQLDAFCHTWQSGNGGLTMDPNTVTTLYHSICTELGKKDIVRLEKIQELHLNNVNLLGSFEVKDMLEHKERYLENFAFQGLHSNVIEFSSQHQDIVGEHLHRQMVRLNGPFKIVLEKLSFLRSSDSDKSAQRQYVHFLHLTFQEFFAARFFVRHWQHNVKISCLKLEPMVDAEDIMPKAFLRREKYNPQYHMFWRFVTGLIQMEGISNAHDNGLQAFF</sequence>
<dbReference type="Gene3D" id="3.40.50.300">
    <property type="entry name" value="P-loop containing nucleotide triphosphate hydrolases"/>
    <property type="match status" value="1"/>
</dbReference>
<dbReference type="PROSITE" id="PS50837">
    <property type="entry name" value="NACHT"/>
    <property type="match status" value="1"/>
</dbReference>
<dbReference type="SUPFAM" id="SSF52540">
    <property type="entry name" value="P-loop containing nucleoside triphosphate hydrolases"/>
    <property type="match status" value="1"/>
</dbReference>
<accession>A0A8H3F0Z8</accession>
<dbReference type="EMBL" id="CAJPDQ010000008">
    <property type="protein sequence ID" value="CAF9913783.1"/>
    <property type="molecule type" value="Genomic_DNA"/>
</dbReference>
<dbReference type="Pfam" id="PF05729">
    <property type="entry name" value="NACHT"/>
    <property type="match status" value="1"/>
</dbReference>
<organism evidence="2 3">
    <name type="scientific">Gomphillus americanus</name>
    <dbReference type="NCBI Taxonomy" id="1940652"/>
    <lineage>
        <taxon>Eukaryota</taxon>
        <taxon>Fungi</taxon>
        <taxon>Dikarya</taxon>
        <taxon>Ascomycota</taxon>
        <taxon>Pezizomycotina</taxon>
        <taxon>Lecanoromycetes</taxon>
        <taxon>OSLEUM clade</taxon>
        <taxon>Ostropomycetidae</taxon>
        <taxon>Ostropales</taxon>
        <taxon>Graphidaceae</taxon>
        <taxon>Gomphilloideae</taxon>
        <taxon>Gomphillus</taxon>
    </lineage>
</organism>
<dbReference type="Pfam" id="PF23238">
    <property type="entry name" value="DUF7068"/>
    <property type="match status" value="1"/>
</dbReference>
<proteinExistence type="predicted"/>
<dbReference type="PANTHER" id="PTHR46844:SF1">
    <property type="entry name" value="SLR5058 PROTEIN"/>
    <property type="match status" value="1"/>
</dbReference>
<dbReference type="Proteomes" id="UP000664169">
    <property type="component" value="Unassembled WGS sequence"/>
</dbReference>
<name>A0A8H3F0Z8_9LECA</name>
<dbReference type="AlphaFoldDB" id="A0A8H3F0Z8"/>
<protein>
    <recommendedName>
        <fullName evidence="1">NACHT domain-containing protein</fullName>
    </recommendedName>
</protein>
<evidence type="ECO:0000259" key="1">
    <source>
        <dbReference type="PROSITE" id="PS50837"/>
    </source>
</evidence>
<dbReference type="InterPro" id="IPR055496">
    <property type="entry name" value="DUF7068"/>
</dbReference>
<dbReference type="OrthoDB" id="427518at2759"/>
<evidence type="ECO:0000313" key="2">
    <source>
        <dbReference type="EMBL" id="CAF9913783.1"/>
    </source>
</evidence>
<comment type="caution">
    <text evidence="2">The sequence shown here is derived from an EMBL/GenBank/DDBJ whole genome shotgun (WGS) entry which is preliminary data.</text>
</comment>
<dbReference type="PANTHER" id="PTHR46844">
    <property type="entry name" value="SLR5058 PROTEIN"/>
    <property type="match status" value="1"/>
</dbReference>